<evidence type="ECO:0000313" key="1">
    <source>
        <dbReference type="EMBL" id="GAA4448944.1"/>
    </source>
</evidence>
<sequence length="62" mass="6619">MPDSATNQSVMSKSNETLLGPLNAVANLNLSGSIPSGPSLQELLLYPIEIRLQLIERLISGI</sequence>
<protein>
    <submittedName>
        <fullName evidence="1">Uncharacterized protein</fullName>
    </submittedName>
</protein>
<proteinExistence type="predicted"/>
<dbReference type="Proteomes" id="UP001501410">
    <property type="component" value="Unassembled WGS sequence"/>
</dbReference>
<gene>
    <name evidence="1" type="ORF">GCM10023092_02320</name>
</gene>
<accession>A0ABP8MHL8</accession>
<keyword evidence="2" id="KW-1185">Reference proteome</keyword>
<organism evidence="1 2">
    <name type="scientific">Rurimicrobium arvi</name>
    <dbReference type="NCBI Taxonomy" id="2049916"/>
    <lineage>
        <taxon>Bacteria</taxon>
        <taxon>Pseudomonadati</taxon>
        <taxon>Bacteroidota</taxon>
        <taxon>Chitinophagia</taxon>
        <taxon>Chitinophagales</taxon>
        <taxon>Chitinophagaceae</taxon>
        <taxon>Rurimicrobium</taxon>
    </lineage>
</organism>
<dbReference type="EMBL" id="BAABEZ010000001">
    <property type="protein sequence ID" value="GAA4448944.1"/>
    <property type="molecule type" value="Genomic_DNA"/>
</dbReference>
<evidence type="ECO:0000313" key="2">
    <source>
        <dbReference type="Proteomes" id="UP001501410"/>
    </source>
</evidence>
<reference evidence="2" key="1">
    <citation type="journal article" date="2019" name="Int. J. Syst. Evol. Microbiol.">
        <title>The Global Catalogue of Microorganisms (GCM) 10K type strain sequencing project: providing services to taxonomists for standard genome sequencing and annotation.</title>
        <authorList>
            <consortium name="The Broad Institute Genomics Platform"/>
            <consortium name="The Broad Institute Genome Sequencing Center for Infectious Disease"/>
            <person name="Wu L."/>
            <person name="Ma J."/>
        </authorList>
    </citation>
    <scope>NUCLEOTIDE SEQUENCE [LARGE SCALE GENOMIC DNA]</scope>
    <source>
        <strain evidence="2">JCM 31921</strain>
    </source>
</reference>
<comment type="caution">
    <text evidence="1">The sequence shown here is derived from an EMBL/GenBank/DDBJ whole genome shotgun (WGS) entry which is preliminary data.</text>
</comment>
<name>A0ABP8MHL8_9BACT</name>